<protein>
    <submittedName>
        <fullName evidence="3">NAD-dependent epimerase/dehydratase family protein</fullName>
    </submittedName>
</protein>
<comment type="caution">
    <text evidence="3">The sequence shown here is derived from an EMBL/GenBank/DDBJ whole genome shotgun (WGS) entry which is preliminary data.</text>
</comment>
<feature type="domain" description="NAD-dependent epimerase/dehydratase" evidence="2">
    <location>
        <begin position="4"/>
        <end position="237"/>
    </location>
</feature>
<dbReference type="PANTHER" id="PTHR43574">
    <property type="entry name" value="EPIMERASE-RELATED"/>
    <property type="match status" value="1"/>
</dbReference>
<proteinExistence type="predicted"/>
<sequence length="330" mass="35410">MRAVVTGAAGFVGSHLSERLVRDGHHVVGIDALTDYYDVRRKEANLAAVHATAAESGGTFRFHAEDLNSAPLKERLDCADCVFHLAGQPGVRRSWGSDFTVYTRANIDATQALLEAAREVPTLRKLVYASSSSVYGDSQAYPTTETLRPQPVSPYGVTKLAGEHLCELYRRAFGLPTASLRFFTVYGPRQRPDMAFRRLVMAAVRGTGFQLFGDGEQTRDFTYVADVVEALIGAAVAEFTGVANIGGAHRVSMNQVLRVLAAVGAPVIPVPGPRQPGDVHDTGADITVAREGFGYAPKVSLREGLAAMVAEERRLAALEALEAAAEPVAR</sequence>
<dbReference type="SUPFAM" id="SSF51735">
    <property type="entry name" value="NAD(P)-binding Rossmann-fold domains"/>
    <property type="match status" value="1"/>
</dbReference>
<organism evidence="3 4">
    <name type="scientific">Catenulispora yoronensis</name>
    <dbReference type="NCBI Taxonomy" id="450799"/>
    <lineage>
        <taxon>Bacteria</taxon>
        <taxon>Bacillati</taxon>
        <taxon>Actinomycetota</taxon>
        <taxon>Actinomycetes</taxon>
        <taxon>Catenulisporales</taxon>
        <taxon>Catenulisporaceae</taxon>
        <taxon>Catenulispora</taxon>
    </lineage>
</organism>
<dbReference type="Proteomes" id="UP001500751">
    <property type="component" value="Unassembled WGS sequence"/>
</dbReference>
<dbReference type="Gene3D" id="3.90.25.10">
    <property type="entry name" value="UDP-galactose 4-epimerase, domain 1"/>
    <property type="match status" value="1"/>
</dbReference>
<keyword evidence="4" id="KW-1185">Reference proteome</keyword>
<dbReference type="InterPro" id="IPR001509">
    <property type="entry name" value="Epimerase_deHydtase"/>
</dbReference>
<name>A0ABP5H5M2_9ACTN</name>
<evidence type="ECO:0000256" key="1">
    <source>
        <dbReference type="ARBA" id="ARBA00023027"/>
    </source>
</evidence>
<dbReference type="EMBL" id="BAAAQN010000091">
    <property type="protein sequence ID" value="GAA2063306.1"/>
    <property type="molecule type" value="Genomic_DNA"/>
</dbReference>
<dbReference type="InterPro" id="IPR036291">
    <property type="entry name" value="NAD(P)-bd_dom_sf"/>
</dbReference>
<dbReference type="RefSeq" id="WP_344671737.1">
    <property type="nucleotide sequence ID" value="NZ_BAAAQN010000091.1"/>
</dbReference>
<dbReference type="Pfam" id="PF01370">
    <property type="entry name" value="Epimerase"/>
    <property type="match status" value="1"/>
</dbReference>
<evidence type="ECO:0000259" key="2">
    <source>
        <dbReference type="Pfam" id="PF01370"/>
    </source>
</evidence>
<accession>A0ABP5H5M2</accession>
<gene>
    <name evidence="3" type="ORF">GCM10009839_88230</name>
</gene>
<reference evidence="4" key="1">
    <citation type="journal article" date="2019" name="Int. J. Syst. Evol. Microbiol.">
        <title>The Global Catalogue of Microorganisms (GCM) 10K type strain sequencing project: providing services to taxonomists for standard genome sequencing and annotation.</title>
        <authorList>
            <consortium name="The Broad Institute Genomics Platform"/>
            <consortium name="The Broad Institute Genome Sequencing Center for Infectious Disease"/>
            <person name="Wu L."/>
            <person name="Ma J."/>
        </authorList>
    </citation>
    <scope>NUCLEOTIDE SEQUENCE [LARGE SCALE GENOMIC DNA]</scope>
    <source>
        <strain evidence="4">JCM 16014</strain>
    </source>
</reference>
<keyword evidence="1" id="KW-0520">NAD</keyword>
<dbReference type="PRINTS" id="PR01713">
    <property type="entry name" value="NUCEPIMERASE"/>
</dbReference>
<evidence type="ECO:0000313" key="3">
    <source>
        <dbReference type="EMBL" id="GAA2063306.1"/>
    </source>
</evidence>
<evidence type="ECO:0000313" key="4">
    <source>
        <dbReference type="Proteomes" id="UP001500751"/>
    </source>
</evidence>
<dbReference type="Gene3D" id="3.40.50.720">
    <property type="entry name" value="NAD(P)-binding Rossmann-like Domain"/>
    <property type="match status" value="1"/>
</dbReference>